<dbReference type="AlphaFoldDB" id="A0AAJ0G5T2"/>
<keyword evidence="4" id="KW-1185">Reference proteome</keyword>
<name>A0AAJ0G5T2_9PEZI</name>
<evidence type="ECO:0000256" key="1">
    <source>
        <dbReference type="SAM" id="Coils"/>
    </source>
</evidence>
<organism evidence="3 4">
    <name type="scientific">Extremus antarcticus</name>
    <dbReference type="NCBI Taxonomy" id="702011"/>
    <lineage>
        <taxon>Eukaryota</taxon>
        <taxon>Fungi</taxon>
        <taxon>Dikarya</taxon>
        <taxon>Ascomycota</taxon>
        <taxon>Pezizomycotina</taxon>
        <taxon>Dothideomycetes</taxon>
        <taxon>Dothideomycetidae</taxon>
        <taxon>Mycosphaerellales</taxon>
        <taxon>Extremaceae</taxon>
        <taxon>Extremus</taxon>
    </lineage>
</organism>
<gene>
    <name evidence="3" type="ORF">LTR09_009192</name>
</gene>
<reference evidence="3" key="1">
    <citation type="submission" date="2023-04" db="EMBL/GenBank/DDBJ databases">
        <title>Black Yeasts Isolated from many extreme environments.</title>
        <authorList>
            <person name="Coleine C."/>
            <person name="Stajich J.E."/>
            <person name="Selbmann L."/>
        </authorList>
    </citation>
    <scope>NUCLEOTIDE SEQUENCE</scope>
    <source>
        <strain evidence="3">CCFEE 5312</strain>
    </source>
</reference>
<dbReference type="EMBL" id="JAWDJX010000039">
    <property type="protein sequence ID" value="KAK3049525.1"/>
    <property type="molecule type" value="Genomic_DNA"/>
</dbReference>
<evidence type="ECO:0000313" key="3">
    <source>
        <dbReference type="EMBL" id="KAK3049525.1"/>
    </source>
</evidence>
<feature type="compositionally biased region" description="Acidic residues" evidence="2">
    <location>
        <begin position="211"/>
        <end position="221"/>
    </location>
</feature>
<keyword evidence="1" id="KW-0175">Coiled coil</keyword>
<proteinExistence type="predicted"/>
<dbReference type="Proteomes" id="UP001271007">
    <property type="component" value="Unassembled WGS sequence"/>
</dbReference>
<accession>A0AAJ0G5T2</accession>
<feature type="region of interest" description="Disordered" evidence="2">
    <location>
        <begin position="272"/>
        <end position="301"/>
    </location>
</feature>
<sequence>MASTGWKHNAETLAIEYKREQDRVADLRRRLAEKEELLVAALSGQPPPTGHARSSSQVDELLLLVQTKDETIAKLSRAVAQADDQLQNNFGKITKIEQDAELQSVRLQRKLDEAAQELAKERSANAPTNIHWELREEITCLKNDIVFLKNENKQLRDDLRQHKAIDQNPLQGTELKKLRDMNASLMRQLQVEKRANTDELPFMRSDSAKLDEDDDDDEELPTDPMQPRTAFKVEPLRTGSYPTQHAPQTPPVFKLPRPIPAGLFESMLEPTLKPSASKKRKEISEELADLPDLALPSGPRKRMRPSYTAFYEQPQDEVDDRMESLKLSPPAKKSTKWEKSVEKEKSFKTHKKNFYAETQHQVNEQLFENITLAHGPTKSIKEEKPAKKQSTPTRSPPPKTTTIVDGCAHPFTFRAIVNYDLAGEVKHYFERHQLETMEEFWERVEISARTIWEAKKGEGWQEEFKHATGKAFKDGKVLLRQPEVQSCAHKLAPWWRRSLRL</sequence>
<feature type="region of interest" description="Disordered" evidence="2">
    <location>
        <begin position="373"/>
        <end position="401"/>
    </location>
</feature>
<evidence type="ECO:0000313" key="4">
    <source>
        <dbReference type="Proteomes" id="UP001271007"/>
    </source>
</evidence>
<protein>
    <submittedName>
        <fullName evidence="3">Uncharacterized protein</fullName>
    </submittedName>
</protein>
<comment type="caution">
    <text evidence="3">The sequence shown here is derived from an EMBL/GenBank/DDBJ whole genome shotgun (WGS) entry which is preliminary data.</text>
</comment>
<feature type="coiled-coil region" evidence="1">
    <location>
        <begin position="10"/>
        <end position="37"/>
    </location>
</feature>
<evidence type="ECO:0000256" key="2">
    <source>
        <dbReference type="SAM" id="MobiDB-lite"/>
    </source>
</evidence>
<feature type="region of interest" description="Disordered" evidence="2">
    <location>
        <begin position="196"/>
        <end position="226"/>
    </location>
</feature>
<feature type="coiled-coil region" evidence="1">
    <location>
        <begin position="97"/>
        <end position="195"/>
    </location>
</feature>